<accession>A0A6I4NK90</accession>
<evidence type="ECO:0000313" key="2">
    <source>
        <dbReference type="Proteomes" id="UP000471501"/>
    </source>
</evidence>
<dbReference type="RefSeq" id="WP_160372934.1">
    <property type="nucleotide sequence ID" value="NZ_WSTB01000001.1"/>
</dbReference>
<dbReference type="Proteomes" id="UP000471501">
    <property type="component" value="Unassembled WGS sequence"/>
</dbReference>
<organism evidence="1 2">
    <name type="scientific">Flavobacterium hydrocarbonoxydans</name>
    <dbReference type="NCBI Taxonomy" id="2683249"/>
    <lineage>
        <taxon>Bacteria</taxon>
        <taxon>Pseudomonadati</taxon>
        <taxon>Bacteroidota</taxon>
        <taxon>Flavobacteriia</taxon>
        <taxon>Flavobacteriales</taxon>
        <taxon>Flavobacteriaceae</taxon>
        <taxon>Flavobacterium</taxon>
    </lineage>
</organism>
<evidence type="ECO:0000313" key="1">
    <source>
        <dbReference type="EMBL" id="MWB92995.1"/>
    </source>
</evidence>
<dbReference type="AlphaFoldDB" id="A0A6I4NK90"/>
<protein>
    <submittedName>
        <fullName evidence="1">Uncharacterized protein</fullName>
    </submittedName>
</protein>
<dbReference type="EMBL" id="WSTB01000001">
    <property type="protein sequence ID" value="MWB92995.1"/>
    <property type="molecule type" value="Genomic_DNA"/>
</dbReference>
<gene>
    <name evidence="1" type="ORF">GON26_01350</name>
</gene>
<reference evidence="1 2" key="1">
    <citation type="submission" date="2019-12" db="EMBL/GenBank/DDBJ databases">
        <authorList>
            <person name="Kim Y.S."/>
        </authorList>
    </citation>
    <scope>NUCLEOTIDE SEQUENCE [LARGE SCALE GENOMIC DNA]</scope>
    <source>
        <strain evidence="1 2">GA093</strain>
    </source>
</reference>
<name>A0A6I4NK90_9FLAO</name>
<comment type="caution">
    <text evidence="1">The sequence shown here is derived from an EMBL/GenBank/DDBJ whole genome shotgun (WGS) entry which is preliminary data.</text>
</comment>
<proteinExistence type="predicted"/>
<sequence>MKAKQGQSFCDLVIQGTGNIENAVEMAILNNLSITDNLSIDQVLMPAGKENKSILEIWSEYNLPATALTDENLSVIIPDEGIGAMIIEDTFIIR</sequence>
<keyword evidence="2" id="KW-1185">Reference proteome</keyword>